<name>A0A2P2NBQ6_RHIMU</name>
<protein>
    <submittedName>
        <fullName evidence="1">Uncharacterized protein</fullName>
    </submittedName>
</protein>
<dbReference type="AlphaFoldDB" id="A0A2P2NBQ6"/>
<sequence>MYRQTIIHRLQHMVSDCLLFKSKRTKLTWETANAH</sequence>
<reference evidence="1" key="1">
    <citation type="submission" date="2018-02" db="EMBL/GenBank/DDBJ databases">
        <title>Rhizophora mucronata_Transcriptome.</title>
        <authorList>
            <person name="Meera S.P."/>
            <person name="Sreeshan A."/>
            <person name="Augustine A."/>
        </authorList>
    </citation>
    <scope>NUCLEOTIDE SEQUENCE</scope>
    <source>
        <tissue evidence="1">Leaf</tissue>
    </source>
</reference>
<accession>A0A2P2NBQ6</accession>
<organism evidence="1">
    <name type="scientific">Rhizophora mucronata</name>
    <name type="common">Asiatic mangrove</name>
    <dbReference type="NCBI Taxonomy" id="61149"/>
    <lineage>
        <taxon>Eukaryota</taxon>
        <taxon>Viridiplantae</taxon>
        <taxon>Streptophyta</taxon>
        <taxon>Embryophyta</taxon>
        <taxon>Tracheophyta</taxon>
        <taxon>Spermatophyta</taxon>
        <taxon>Magnoliopsida</taxon>
        <taxon>eudicotyledons</taxon>
        <taxon>Gunneridae</taxon>
        <taxon>Pentapetalae</taxon>
        <taxon>rosids</taxon>
        <taxon>fabids</taxon>
        <taxon>Malpighiales</taxon>
        <taxon>Rhizophoraceae</taxon>
        <taxon>Rhizophora</taxon>
    </lineage>
</organism>
<evidence type="ECO:0000313" key="1">
    <source>
        <dbReference type="EMBL" id="MBX39918.1"/>
    </source>
</evidence>
<dbReference type="EMBL" id="GGEC01059434">
    <property type="protein sequence ID" value="MBX39918.1"/>
    <property type="molecule type" value="Transcribed_RNA"/>
</dbReference>
<proteinExistence type="predicted"/>